<dbReference type="PROSITE" id="PS01180">
    <property type="entry name" value="CUB"/>
    <property type="match status" value="1"/>
</dbReference>
<evidence type="ECO:0000259" key="7">
    <source>
        <dbReference type="PROSITE" id="PS01225"/>
    </source>
</evidence>
<feature type="disulfide bond" evidence="4">
    <location>
        <begin position="211"/>
        <end position="220"/>
    </location>
</feature>
<dbReference type="SMART" id="SM00832">
    <property type="entry name" value="C8"/>
    <property type="match status" value="3"/>
</dbReference>
<feature type="domain" description="CUB" evidence="6">
    <location>
        <begin position="76"/>
        <end position="187"/>
    </location>
</feature>
<dbReference type="SMART" id="SM00042">
    <property type="entry name" value="CUB"/>
    <property type="match status" value="1"/>
</dbReference>
<dbReference type="SUPFAM" id="SSF57567">
    <property type="entry name" value="Serine protease inhibitors"/>
    <property type="match status" value="3"/>
</dbReference>
<evidence type="ECO:0000256" key="2">
    <source>
        <dbReference type="ARBA" id="ARBA00023157"/>
    </source>
</evidence>
<feature type="chain" id="PRO_5047042479" description="SCO-spondin" evidence="5">
    <location>
        <begin position="26"/>
        <end position="3547"/>
    </location>
</feature>
<dbReference type="InterPro" id="IPR035914">
    <property type="entry name" value="Sperma_CUB_dom_sf"/>
</dbReference>
<dbReference type="InterPro" id="IPR036084">
    <property type="entry name" value="Ser_inhib-like_sf"/>
</dbReference>
<dbReference type="PANTHER" id="PTHR11339">
    <property type="entry name" value="EXTRACELLULAR MATRIX GLYCOPROTEIN RELATED"/>
    <property type="match status" value="1"/>
</dbReference>
<evidence type="ECO:0000259" key="6">
    <source>
        <dbReference type="PROSITE" id="PS01180"/>
    </source>
</evidence>
<comment type="caution">
    <text evidence="4">Lacks conserved residue(s) required for the propagation of feature annotation.</text>
</comment>
<dbReference type="PROSITE" id="PS00022">
    <property type="entry name" value="EGF_1"/>
    <property type="match status" value="1"/>
</dbReference>
<evidence type="ECO:0008006" key="12">
    <source>
        <dbReference type="Google" id="ProtNLM"/>
    </source>
</evidence>
<evidence type="ECO:0000256" key="1">
    <source>
        <dbReference type="ARBA" id="ARBA00022837"/>
    </source>
</evidence>
<dbReference type="PROSITE" id="PS50026">
    <property type="entry name" value="EGF_3"/>
    <property type="match status" value="1"/>
</dbReference>
<name>A0ABP0FHW3_CLALP</name>
<keyword evidence="1" id="KW-0106">Calcium</keyword>
<reference evidence="10 11" key="1">
    <citation type="submission" date="2024-02" db="EMBL/GenBank/DDBJ databases">
        <authorList>
            <person name="Daric V."/>
            <person name="Darras S."/>
        </authorList>
    </citation>
    <scope>NUCLEOTIDE SEQUENCE [LARGE SCALE GENOMIC DNA]</scope>
</reference>
<keyword evidence="3" id="KW-0325">Glycoprotein</keyword>
<sequence>MEATMRHQILLRLIVYFWATNFATAEWENWGGWTKCSKTCGSGITWRRRTCDGICDGQDDEQILVCNSDLCPELPCGGDIYVGNEPGNIATPRYPLSYPAEKNCTWNFDTDEGYKMVFTTQGFQLQESPTCKSDYLLALDPFLNSENKYCGRSFRGQFESTQNKFKLQFVSDLSFQDKGFLITYKRKLIPNCPDGFCLNGGICNGNYSCECLFPYAGYKCSYKMFDVDGEVFNQPKPVFTQHKTAKTATCSLFGMDHIRTFDRRFGTFTGSCLYKMFGRKSITTNLAISVYVRRKDNCVSSSTSCNHLVKIKVGANQVEIFDDGKAKLDYNEIDIPFNDMSFRVSESSWRVVYVKVEHVKLAISLDTFSVLLSVPDDYKSDTEGLCGDYNGDPDDDVVNGDFVALANKWVQKEEGRTCSYSNKLAKCPEKEEREATMQTVLENKVCNVLLSEAFNNSRFHIDHTEYYQACMLDACRCDLMKRDNCHCSAVAAYAAESTWNQYKVEDWRTVTSCAPKCPENQVFSECAPCYVKTCKNQISEDCNTPCREGCKCPGDDFWDEENSWCVSREKCPCYADDVVFKPSEKRKEDCNTCTCKSGGWHCTDNECPAIAMANGFSHYFSFDGKNFDFPAANCPLVFTYDCTSRHNFEIWLHTKPCGEGAKFACLEQVEVVINAVSHYPLLTLFDGGDMILNSGMPTKTLPLYTSGISVHRLSSEYIMVTILYNGISIIWDRHQTIMTTAPASMKGKICGLAGRYNGKSDDDFTSREGVIEAAKPFAESWGYDYKCLGSTTVKACEANYVADAEKYCRGICEDPVFALCKGKVICDTYYENCKQDVCACDSTSDCKCAAVAAYALACSHYGIYANWRKEGFCEISCPANQLYQVATTSCGKTCRSQMEPGHCDPSVLVEGCNCVEGEFLSKDGQTCVPLNQCYCFHNGEWIAPGQVVHSTVSDICFCIGGKVTCPGHEKFDSENVTLTCDGNLIAKNCGVLDPGDVGAACLRTCQNRLESTCPSRECQSGCICPEGLVYHDGSCRDPKECPCFLRGSQYSIGTIKRDGCSKINCTSEGWRTVSEVNCYTRCDFTAGSFYTTFDDRHYQFLGACEYTLATDQCSLSTDSYKFWIKAQSSYCPGSNTAMCGTTIHAMFGAYAVSFETGRPVIIERLFWRSNTEDHEVIVVKKFIKGSYTIIVADLSNEQKITIIWDRNMRIYIKFSEEMKKLQTCGMCGDNDGESMNDFRVFTKETVTSASKLANAWKVNLLCADETTDRVPDCGHKLSWAQEKCNILLDKEFSVCHYTVDPWIYYKKCVTATCSCDSGGDCECFCDAIADYVFACSNLDVFIEWRKPDLCPAMCESYNEKDGECLWKYRTCGLHIKTCEPNPFIDGCYEGCYPTCPNEKFYDKENNSCIFEDECPTPPSCPDKSKEHCLWLPWKNFLKEPLIYGGDFEEIRKYKESGFCNLQYDTVKDIKCRKANDISNRAQNSVLCDKRYGLACFNEYQGVDSFCDDYEIRIECCSCCLNETCPLRPSCEENEQLVTINTTQCCVYYECQCDSCPYGDEKWDVGYTEYDDCDQLKCVREDGKCKVESSSIKCPGPARTCHSECTKVSYSNYTEDGIPAGCCLQSSCTCTDECAPTSDGTCPVPKVLNETVDGINCCFCPSPEESYNSTCVKQANCTQDGCHNHDISECGCIQNSTCVCRENNCPPDPNCEVCEKMQVTQVNSSVEASLLCQTDNCCPKKSCKKFCMENETSQFFEIGKSWTVEDEFDCEVVHYVCKLNSSGGCPVKQIEKRVYNNSHCEESECVSYYRSQLNKSDCCNTCVCDPTLCPTNETECKWPKELQRDSAESNECCQVMKCSHPCEKVKCELPPECTLDIKFDKWTEDGCCEKYKCVVPVCEDWVDGVSPKDCCDGQNCSCLEKYQAIEDKNCTAPEILKSTIIFNETLNFTCARLECVCPEMKLDERSRGCIGSRSCQSAGCTTQDEVKCENCIVDSRCVCKPGDCPAKPVCEECESWVLTTEAGVASSNDTRCEDNTCCERYQCRRIECNVTSNNVSCEDWELKADVSTDPCCSNFTCVCDQTRANCPTTTCDIGFILIEDVSTECCPTTRCECDFTNCTVDECGDHEKEVINEVSPCCNKTSCECDNTTCPKKPNCTDSEILAENKELADGCCTVEICKPRYCTAYDNQYENGDEWVYPDDECWTHWCQCNDTECQIVKSPTANCLLTEQPKCVNGHDPVERTDSEEPCCVTWECACECLIHGVDHYKTFDGAQYTFRGECGYTLVEFKDSEDLQIISDNTDCKFDVESVENKCHKVINVIWRGTTVVLDQTTNTSIAQSIKVNNSYVSFPWHRNGLRIDVNTAHIHVTIEEAGLVLFYTIDAEGTPFVKITVSPRTVHNNTYGLCGSCSNDRNDDFLIENGSVVSSKIDFGYSWEQQVGGEACPTPCTDGEPSCRDCSDFEEDALPEACRCPNDTCGVFNSTKYEECDEVVNVTEYISKCEHDATVYGKCYPGTQSIETAFTLECQLSENDQATCVQTNQTVNCFGDLQYKECTKTCLLEATCQNRNQDCDESVLTSGCACPEGQVAVKAGAIECKKPECCECANDPICEDGKELVVKEGQEESLCCPEKTCQCPNQPDLECEEPYVVLFTDEECPTKYCGCPNISTDACEFDRKTCTDSNGCTSEHVDTDKCGCPIKEPECICNKALCPGEPECQKCMVVAVNNTVDTRGACGSCCEQYYCKSKECEIGQSDAIIPREGEKLVTVDDEGCCFTSECDVCWRIIDYTLVQVKRGESFNESDVNGCEVEYICTSDRLGTGCFKSKINSDPRGRCSSREEYKKSCNKNEIVIKVNSTDPCCENYTCECAPESFLETVCEHWGRNASGPCKTLIKMQDYNCCPQYEEVDHEPPKGYKPPPTCAEDGSELVTTEEDECFPVKKCQCITNATRLKEECDKHVKNCSYWQSSESVEILEGHCCQQQVCVCDDCPNDYNNTKPVPTASYLKVVEQSEKENEKQLCCPEWKIVCNDNRDHCENITNCPTNQVMQPPNVDNNCCPSCVCLSPDKLNCPENDVKCDIGEIVMTHNSTIDCCENKSCECGCPEGYRYRPQQYPDEQSLPAYKQFQNDSENLLQKCCPKEVVVCRESGCSKPTCNASFSVVEISGRKDPDTDYCCPLWQCKCDVCLLDNGQTKAVGEVWTEMEDGCNVTKECIEEREKKICDDGFCSIDVTSCHKVKITDPRNSCMSQTQYEQENCLLNAIAVNSTSVQPSCCSEFQCECRKDYLLCPTNSLSCPEYTEKVSTGPSHETPCCPTYECVCKPDSLLKIECDTWYDYNCTLGYKTEEVRPRNESALECCPEYKCVCEKCVQGGVVYPVNHSWTDDADVCKGYQCNNTDGVCPEVVPFDKFSCEPVDEDNCRSNGGTIEDDPDTLCCCKHCVLPEPTCKVTVDNMVLNVTVDGIQCWTSKINVTRCVGTCLGTRTVDQDTGEPTGYCQCCTPNFVGTLIEVKCDDNEEREYMQKAIDDCMCLDTVCPDDKSRIDEVSALSPP</sequence>
<evidence type="ECO:0000313" key="10">
    <source>
        <dbReference type="EMBL" id="CAK8679253.1"/>
    </source>
</evidence>
<protein>
    <recommendedName>
        <fullName evidence="12">SCO-spondin</fullName>
    </recommendedName>
</protein>
<evidence type="ECO:0000256" key="3">
    <source>
        <dbReference type="ARBA" id="ARBA00023180"/>
    </source>
</evidence>
<organism evidence="10 11">
    <name type="scientific">Clavelina lepadiformis</name>
    <name type="common">Light-bulb sea squirt</name>
    <name type="synonym">Ascidia lepadiformis</name>
    <dbReference type="NCBI Taxonomy" id="159417"/>
    <lineage>
        <taxon>Eukaryota</taxon>
        <taxon>Metazoa</taxon>
        <taxon>Chordata</taxon>
        <taxon>Tunicata</taxon>
        <taxon>Ascidiacea</taxon>
        <taxon>Aplousobranchia</taxon>
        <taxon>Clavelinidae</taxon>
        <taxon>Clavelina</taxon>
    </lineage>
</organism>
<feature type="domain" description="VWFD" evidence="9">
    <location>
        <begin position="2256"/>
        <end position="2444"/>
    </location>
</feature>
<feature type="signal peptide" evidence="5">
    <location>
        <begin position="1"/>
        <end position="25"/>
    </location>
</feature>
<feature type="domain" description="VWFD" evidence="9">
    <location>
        <begin position="1080"/>
        <end position="1263"/>
    </location>
</feature>
<keyword evidence="5" id="KW-0732">Signal</keyword>
<dbReference type="Proteomes" id="UP001642483">
    <property type="component" value="Unassembled WGS sequence"/>
</dbReference>
<dbReference type="Pfam" id="PF00094">
    <property type="entry name" value="VWD"/>
    <property type="match status" value="4"/>
</dbReference>
<keyword evidence="2 4" id="KW-1015">Disulfide bond</keyword>
<evidence type="ECO:0000313" key="11">
    <source>
        <dbReference type="Proteomes" id="UP001642483"/>
    </source>
</evidence>
<feature type="domain" description="EGF-like" evidence="8">
    <location>
        <begin position="188"/>
        <end position="221"/>
    </location>
</feature>
<evidence type="ECO:0000256" key="5">
    <source>
        <dbReference type="SAM" id="SignalP"/>
    </source>
</evidence>
<dbReference type="CDD" id="cd00041">
    <property type="entry name" value="CUB"/>
    <property type="match status" value="1"/>
</dbReference>
<evidence type="ECO:0000259" key="9">
    <source>
        <dbReference type="PROSITE" id="PS51233"/>
    </source>
</evidence>
<gene>
    <name evidence="10" type="ORF">CVLEPA_LOCUS9504</name>
</gene>
<accession>A0ABP0FHW3</accession>
<dbReference type="PROSITE" id="PS01186">
    <property type="entry name" value="EGF_2"/>
    <property type="match status" value="1"/>
</dbReference>
<dbReference type="InterPro" id="IPR000742">
    <property type="entry name" value="EGF"/>
</dbReference>
<comment type="caution">
    <text evidence="10">The sequence shown here is derived from an EMBL/GenBank/DDBJ whole genome shotgun (WGS) entry which is preliminary data.</text>
</comment>
<evidence type="ECO:0000256" key="4">
    <source>
        <dbReference type="PROSITE-ProRule" id="PRU00076"/>
    </source>
</evidence>
<dbReference type="PROSITE" id="PS50092">
    <property type="entry name" value="TSP1"/>
    <property type="match status" value="1"/>
</dbReference>
<feature type="domain" description="CTCK" evidence="7">
    <location>
        <begin position="3443"/>
        <end position="3532"/>
    </location>
</feature>
<evidence type="ECO:0000259" key="8">
    <source>
        <dbReference type="PROSITE" id="PS50026"/>
    </source>
</evidence>
<keyword evidence="11" id="KW-1185">Reference proteome</keyword>
<dbReference type="PROSITE" id="PS51233">
    <property type="entry name" value="VWFD"/>
    <property type="match status" value="4"/>
</dbReference>
<dbReference type="SMART" id="SM00216">
    <property type="entry name" value="VWD"/>
    <property type="match status" value="4"/>
</dbReference>
<proteinExistence type="predicted"/>
<dbReference type="InterPro" id="IPR001846">
    <property type="entry name" value="VWF_type-D"/>
</dbReference>
<dbReference type="InterPro" id="IPR000859">
    <property type="entry name" value="CUB_dom"/>
</dbReference>
<feature type="domain" description="VWFD" evidence="9">
    <location>
        <begin position="609"/>
        <end position="788"/>
    </location>
</feature>
<dbReference type="EMBL" id="CAWYQH010000057">
    <property type="protein sequence ID" value="CAK8679253.1"/>
    <property type="molecule type" value="Genomic_DNA"/>
</dbReference>
<dbReference type="PROSITE" id="PS01225">
    <property type="entry name" value="CTCK_2"/>
    <property type="match status" value="1"/>
</dbReference>
<dbReference type="SMART" id="SM00209">
    <property type="entry name" value="TSP1"/>
    <property type="match status" value="1"/>
</dbReference>
<dbReference type="InterPro" id="IPR014853">
    <property type="entry name" value="VWF/SSPO/ZAN-like_Cys-rich_dom"/>
</dbReference>
<dbReference type="PANTHER" id="PTHR11339:SF386">
    <property type="entry name" value="HEMOLECTIN, ISOFORM A"/>
    <property type="match status" value="1"/>
</dbReference>
<keyword evidence="4" id="KW-0245">EGF-like domain</keyword>
<dbReference type="InterPro" id="IPR050780">
    <property type="entry name" value="Mucin_vWF_Thrombospondin_sf"/>
</dbReference>
<dbReference type="SUPFAM" id="SSF82895">
    <property type="entry name" value="TSP-1 type 1 repeat"/>
    <property type="match status" value="1"/>
</dbReference>
<dbReference type="Gene3D" id="2.60.120.290">
    <property type="entry name" value="Spermadhesin, CUB domain"/>
    <property type="match status" value="1"/>
</dbReference>
<dbReference type="InterPro" id="IPR000884">
    <property type="entry name" value="TSP1_rpt"/>
</dbReference>
<dbReference type="CDD" id="cd19941">
    <property type="entry name" value="TIL"/>
    <property type="match status" value="3"/>
</dbReference>
<dbReference type="InterPro" id="IPR006207">
    <property type="entry name" value="Cys_knot_C"/>
</dbReference>
<dbReference type="InterPro" id="IPR036383">
    <property type="entry name" value="TSP1_rpt_sf"/>
</dbReference>
<feature type="domain" description="VWFD" evidence="9">
    <location>
        <begin position="248"/>
        <end position="419"/>
    </location>
</feature>
<dbReference type="SUPFAM" id="SSF49854">
    <property type="entry name" value="Spermadhesin, CUB domain"/>
    <property type="match status" value="1"/>
</dbReference>